<dbReference type="SMART" id="SM00490">
    <property type="entry name" value="HELICc"/>
    <property type="match status" value="1"/>
</dbReference>
<evidence type="ECO:0000256" key="2">
    <source>
        <dbReference type="ARBA" id="ARBA00022840"/>
    </source>
</evidence>
<dbReference type="GO" id="GO:0043138">
    <property type="term" value="F:3'-5' DNA helicase activity"/>
    <property type="evidence" value="ECO:0007669"/>
    <property type="project" value="TreeGrafter"/>
</dbReference>
<keyword evidence="6" id="KW-0347">Helicase</keyword>
<dbReference type="InterPro" id="IPR011545">
    <property type="entry name" value="DEAD/DEAH_box_helicase_dom"/>
</dbReference>
<dbReference type="PROSITE" id="PS51192">
    <property type="entry name" value="HELICASE_ATP_BIND_1"/>
    <property type="match status" value="1"/>
</dbReference>
<dbReference type="InterPro" id="IPR014001">
    <property type="entry name" value="Helicase_ATP-bd"/>
</dbReference>
<dbReference type="GO" id="GO:0016787">
    <property type="term" value="F:hydrolase activity"/>
    <property type="evidence" value="ECO:0007669"/>
    <property type="project" value="UniProtKB-KW"/>
</dbReference>
<dbReference type="InterPro" id="IPR001650">
    <property type="entry name" value="Helicase_C-like"/>
</dbReference>
<dbReference type="SUPFAM" id="SSF52540">
    <property type="entry name" value="P-loop containing nucleoside triphosphate hydrolases"/>
    <property type="match status" value="2"/>
</dbReference>
<dbReference type="InterPro" id="IPR018973">
    <property type="entry name" value="MZB"/>
</dbReference>
<dbReference type="GO" id="GO:0005524">
    <property type="term" value="F:ATP binding"/>
    <property type="evidence" value="ECO:0007669"/>
    <property type="project" value="UniProtKB-KW"/>
</dbReference>
<keyword evidence="2" id="KW-0067">ATP-binding</keyword>
<keyword evidence="6" id="KW-0378">Hydrolase</keyword>
<dbReference type="CDD" id="cd17923">
    <property type="entry name" value="DEXHc_Hrq1-like"/>
    <property type="match status" value="1"/>
</dbReference>
<feature type="domain" description="Helicase C-terminal" evidence="5">
    <location>
        <begin position="927"/>
        <end position="1108"/>
    </location>
</feature>
<dbReference type="PROSITE" id="PS51194">
    <property type="entry name" value="HELICASE_CTER"/>
    <property type="match status" value="1"/>
</dbReference>
<dbReference type="EMBL" id="CP061799">
    <property type="protein sequence ID" value="QTA78672.1"/>
    <property type="molecule type" value="Genomic_DNA"/>
</dbReference>
<dbReference type="Pfam" id="PF09369">
    <property type="entry name" value="MZB"/>
    <property type="match status" value="1"/>
</dbReference>
<dbReference type="Pfam" id="PF00271">
    <property type="entry name" value="Helicase_C"/>
    <property type="match status" value="1"/>
</dbReference>
<dbReference type="Pfam" id="PF00270">
    <property type="entry name" value="DEAD"/>
    <property type="match status" value="1"/>
</dbReference>
<feature type="domain" description="Helicase ATP-binding" evidence="4">
    <location>
        <begin position="106"/>
        <end position="307"/>
    </location>
</feature>
<evidence type="ECO:0000313" key="7">
    <source>
        <dbReference type="Proteomes" id="UP000663720"/>
    </source>
</evidence>
<sequence>MEKEINLLHFSNELIETYRRYLFSATPISEDEPELKEEFWKRIEEFHFFNGPYIQYQPSYTRSIPFAELFTRSDNLSLDTKLKSCFKSEDLDRPEFRLYTHQADALVKSKQGENILIATGTGSGKTECFLLPILDDAIKNPGPGIRSIIIYPMNALANDQLDRLTHMLRQFANDEVTFGRYTGETPWNEEDAQKKYPDYESISCERFTREEIRENPPHILLTNFAMLEYLLIRPKDIEIFRHQKLRYIVLDEAHTYRGAQGIEIALLMRRLQEAFKERELRYFLTSATFTSGISEDVKTELSEFASKLTGSLFKSENILFGNTNNPFSDTVDTKSFDTEELLKAIPDEKTLQEWIADVSEPEKLHKRLIESGLITLDFSENAKNANRLLYDILKNNKLIKQVYHQISEKPSNVNEIAEAIWKQQHDKYRRIIQWLLIMGSRAKPSPESAPLLGTKIHIFFRGLNGASVCLSPDCSAKNSHQDSRWSNFSLESLRTCPVCESKVFPLAVCWHCGLPVLSLYINDNRWYALAPPVQSDTKKRNLTWWDGTEIDDSGQDTENDDEAKNRYAYVCTCGIYSEIEKKMCDCGKNTLKLRIIECHEQEINKCPRCGGESGAFDGVTRTFITADDAPTAVLTDIAMRNIPKSENAKDKPAWGRRLLAFSDSRQRAAFFAPYLKRTACESAYQQPLLEAILQCVQNNNVASFDEVADKFVQLSKNSPYVVTWDNIGEENETYRISPSRKIGHAIRRQLKSNCLISLYRHFCNSMRQRNKLMGLALCSVFVEILEDEKENLRKKLSELCQQNDDYLSAIQLLLNIFMARKAVRFIDSVQSHHISRVISDATFHRSQSQSSISRWNPYHAQTKFAKRMAINRSRQLKLLCKWTGMDADADSDRLSEILDIIWDALFDENDPSDSVLIDAGYGKRKLNGERILLEIPKSWLRCQNCGHIVPQAMSFKNLCPSPDCPGKLEIISPSALETSFQNNHQRQRYKTEPLPLEVKEHTAQLQLRSSRQYQEDFKKGMVNVLSCSTTFEMGVDVGALKVTMLRNIPPSPANYIQRAGRVGRRNDGVSYVVTFARKLPHDQYHFGNPLEIISGKVDIPYLNLENDILAQRHVNSFLLGQYLKDDSNQDIGDKVLIKDFFLSPDSGNSSASKFPVWMEKNKDKIINALSRIIPGESRLAPETAYNNSLTALYAENDKSVFQRHIQLTIEDYEQQIEELKGEAEKAGDNNKYKSFIYNCIGNIENYKKRFTEQRLIDFLSKVSWLPGYAFPQDVVELRVLQPQWQDKMSLTRDRDIGISEYAPGAEIIADGKIFKSKGVVGRRGSLEGTQFEPKKYVSCGECRILKQFPIISKSIPKKCDCGRNYPRQRIYIIPEGFSTSVKDPVLDPKFRRILPPPNTEVFLVEGAGHDEFTVHPDINTVKYALKREGRLFRANMGYKRKQFRICMKCGSLIESGNGKAHDTPWGNRCSAGSLQIKPVDLANEFRTDVLELRFTNSPAVSERIFWISFLSAFLNGVTRKLNIASNDLDGLYARIPETESDAELIIYDRIPGGAGYLKRIIENLKVCLEATLDVVKNCKDPACNDLESSCYACLRSYRNQFNWDDLRRKPVIDWLSSIIS</sequence>
<dbReference type="RefSeq" id="WP_207690501.1">
    <property type="nucleotide sequence ID" value="NZ_CP061799.1"/>
</dbReference>
<feature type="coiled-coil region" evidence="3">
    <location>
        <begin position="1202"/>
        <end position="1229"/>
    </location>
</feature>
<keyword evidence="3" id="KW-0175">Coiled coil</keyword>
<proteinExistence type="predicted"/>
<name>A0A975GEX3_9BACT</name>
<dbReference type="InterPro" id="IPR027417">
    <property type="entry name" value="P-loop_NTPase"/>
</dbReference>
<gene>
    <name evidence="6" type="ORF">dnl_09010</name>
</gene>
<protein>
    <submittedName>
        <fullName evidence="6">NTP hydrolase p-loop and helicase domains-containing</fullName>
    </submittedName>
</protein>
<evidence type="ECO:0000256" key="3">
    <source>
        <dbReference type="SAM" id="Coils"/>
    </source>
</evidence>
<feature type="coiled-coil region" evidence="3">
    <location>
        <begin position="782"/>
        <end position="809"/>
    </location>
</feature>
<evidence type="ECO:0000256" key="1">
    <source>
        <dbReference type="ARBA" id="ARBA00022741"/>
    </source>
</evidence>
<keyword evidence="7" id="KW-1185">Reference proteome</keyword>
<evidence type="ECO:0000259" key="4">
    <source>
        <dbReference type="PROSITE" id="PS51192"/>
    </source>
</evidence>
<organism evidence="6 7">
    <name type="scientific">Desulfonema limicola</name>
    <dbReference type="NCBI Taxonomy" id="45656"/>
    <lineage>
        <taxon>Bacteria</taxon>
        <taxon>Pseudomonadati</taxon>
        <taxon>Thermodesulfobacteriota</taxon>
        <taxon>Desulfobacteria</taxon>
        <taxon>Desulfobacterales</taxon>
        <taxon>Desulfococcaceae</taxon>
        <taxon>Desulfonema</taxon>
    </lineage>
</organism>
<dbReference type="GO" id="GO:0003676">
    <property type="term" value="F:nucleic acid binding"/>
    <property type="evidence" value="ECO:0007669"/>
    <property type="project" value="InterPro"/>
</dbReference>
<dbReference type="PANTHER" id="PTHR47957:SF3">
    <property type="entry name" value="ATP-DEPENDENT HELICASE HRQ1"/>
    <property type="match status" value="1"/>
</dbReference>
<dbReference type="SMART" id="SM00487">
    <property type="entry name" value="DEXDc"/>
    <property type="match status" value="1"/>
</dbReference>
<evidence type="ECO:0000259" key="5">
    <source>
        <dbReference type="PROSITE" id="PS51194"/>
    </source>
</evidence>
<dbReference type="GO" id="GO:0036297">
    <property type="term" value="P:interstrand cross-link repair"/>
    <property type="evidence" value="ECO:0007669"/>
    <property type="project" value="TreeGrafter"/>
</dbReference>
<accession>A0A975GEX3</accession>
<dbReference type="Gene3D" id="3.40.50.300">
    <property type="entry name" value="P-loop containing nucleotide triphosphate hydrolases"/>
    <property type="match status" value="2"/>
</dbReference>
<dbReference type="KEGG" id="dli:dnl_09010"/>
<evidence type="ECO:0000313" key="6">
    <source>
        <dbReference type="EMBL" id="QTA78672.1"/>
    </source>
</evidence>
<reference evidence="6" key="1">
    <citation type="journal article" date="2021" name="Microb. Physiol.">
        <title>Proteogenomic Insights into the Physiology of Marine, Sulfate-Reducing, Filamentous Desulfonema limicola and Desulfonema magnum.</title>
        <authorList>
            <person name="Schnaars V."/>
            <person name="Wohlbrand L."/>
            <person name="Scheve S."/>
            <person name="Hinrichs C."/>
            <person name="Reinhardt R."/>
            <person name="Rabus R."/>
        </authorList>
    </citation>
    <scope>NUCLEOTIDE SEQUENCE</scope>
    <source>
        <strain evidence="6">5ac10</strain>
    </source>
</reference>
<dbReference type="GO" id="GO:0006289">
    <property type="term" value="P:nucleotide-excision repair"/>
    <property type="evidence" value="ECO:0007669"/>
    <property type="project" value="TreeGrafter"/>
</dbReference>
<dbReference type="Proteomes" id="UP000663720">
    <property type="component" value="Chromosome"/>
</dbReference>
<keyword evidence="1" id="KW-0547">Nucleotide-binding</keyword>
<dbReference type="PANTHER" id="PTHR47957">
    <property type="entry name" value="ATP-DEPENDENT HELICASE HRQ1"/>
    <property type="match status" value="1"/>
</dbReference>